<dbReference type="InterPro" id="IPR052088">
    <property type="entry name" value="E3_ubiquitin-ligase_SINA"/>
</dbReference>
<sequence>MEKLVRSIRVACPHTAHGCAATPHQGTCPHTPCHCPGMACGFVGSSARPPHSWTTPAAAAHNWPCTMQSSSPTMRFELIFFSRLDYHHSN</sequence>
<dbReference type="OrthoDB" id="615710at2759"/>
<gene>
    <name evidence="1" type="ORF">GUJ93_ZPchr0005g14643</name>
</gene>
<dbReference type="GO" id="GO:0005737">
    <property type="term" value="C:cytoplasm"/>
    <property type="evidence" value="ECO:0007669"/>
    <property type="project" value="TreeGrafter"/>
</dbReference>
<protein>
    <submittedName>
        <fullName evidence="1">Uncharacterized protein</fullName>
    </submittedName>
</protein>
<dbReference type="PANTHER" id="PTHR10315:SF83">
    <property type="entry name" value="RING-TYPE E3 UBIQUITIN TRANSFERASE"/>
    <property type="match status" value="1"/>
</dbReference>
<reference evidence="1" key="1">
    <citation type="journal article" date="2021" name="bioRxiv">
        <title>Whole Genome Assembly and Annotation of Northern Wild Rice, Zizania palustris L., Supports a Whole Genome Duplication in the Zizania Genus.</title>
        <authorList>
            <person name="Haas M."/>
            <person name="Kono T."/>
            <person name="Macchietto M."/>
            <person name="Millas R."/>
            <person name="McGilp L."/>
            <person name="Shao M."/>
            <person name="Duquette J."/>
            <person name="Hirsch C.N."/>
            <person name="Kimball J."/>
        </authorList>
    </citation>
    <scope>NUCLEOTIDE SEQUENCE</scope>
    <source>
        <tissue evidence="1">Fresh leaf tissue</tissue>
    </source>
</reference>
<dbReference type="EMBL" id="JAAALK010000284">
    <property type="protein sequence ID" value="KAG8067218.1"/>
    <property type="molecule type" value="Genomic_DNA"/>
</dbReference>
<dbReference type="AlphaFoldDB" id="A0A8J5W095"/>
<dbReference type="Proteomes" id="UP000729402">
    <property type="component" value="Unassembled WGS sequence"/>
</dbReference>
<name>A0A8J5W095_ZIZPA</name>
<comment type="caution">
    <text evidence="1">The sequence shown here is derived from an EMBL/GenBank/DDBJ whole genome shotgun (WGS) entry which is preliminary data.</text>
</comment>
<accession>A0A8J5W095</accession>
<proteinExistence type="predicted"/>
<dbReference type="PANTHER" id="PTHR10315">
    <property type="entry name" value="E3 UBIQUITIN PROTEIN LIGASE SIAH"/>
    <property type="match status" value="1"/>
</dbReference>
<organism evidence="1 2">
    <name type="scientific">Zizania palustris</name>
    <name type="common">Northern wild rice</name>
    <dbReference type="NCBI Taxonomy" id="103762"/>
    <lineage>
        <taxon>Eukaryota</taxon>
        <taxon>Viridiplantae</taxon>
        <taxon>Streptophyta</taxon>
        <taxon>Embryophyta</taxon>
        <taxon>Tracheophyta</taxon>
        <taxon>Spermatophyta</taxon>
        <taxon>Magnoliopsida</taxon>
        <taxon>Liliopsida</taxon>
        <taxon>Poales</taxon>
        <taxon>Poaceae</taxon>
        <taxon>BOP clade</taxon>
        <taxon>Oryzoideae</taxon>
        <taxon>Oryzeae</taxon>
        <taxon>Zizaniinae</taxon>
        <taxon>Zizania</taxon>
    </lineage>
</organism>
<dbReference type="GO" id="GO:0061630">
    <property type="term" value="F:ubiquitin protein ligase activity"/>
    <property type="evidence" value="ECO:0007669"/>
    <property type="project" value="TreeGrafter"/>
</dbReference>
<keyword evidence="2" id="KW-1185">Reference proteome</keyword>
<evidence type="ECO:0000313" key="2">
    <source>
        <dbReference type="Proteomes" id="UP000729402"/>
    </source>
</evidence>
<evidence type="ECO:0000313" key="1">
    <source>
        <dbReference type="EMBL" id="KAG8067218.1"/>
    </source>
</evidence>
<reference evidence="1" key="2">
    <citation type="submission" date="2021-02" db="EMBL/GenBank/DDBJ databases">
        <authorList>
            <person name="Kimball J.A."/>
            <person name="Haas M.W."/>
            <person name="Macchietto M."/>
            <person name="Kono T."/>
            <person name="Duquette J."/>
            <person name="Shao M."/>
        </authorList>
    </citation>
    <scope>NUCLEOTIDE SEQUENCE</scope>
    <source>
        <tissue evidence="1">Fresh leaf tissue</tissue>
    </source>
</reference>